<sequence length="293" mass="31631">MEKQTQALPPKQNSLFTETWRRFRKNKTALVGMVIVMCIVLLAIFADQLYDYETMAIKPNYDATLQPPSSEHYLGTDEFGRDVLARLIHGSRISLIVAAISITVGTFIGSLFGAVAGYFGGIVDSIIMRIMDVFLAIPNMLLAITVVAALGTSSVNLILAIAIAGMPRFARIARASVLSVRSYEFIEAAKANGASSWRIIFEEVIPNSLAPIIVQYSIALAGAILTISSMSFIGLGVQAPTPEWGAMLSNGRQYFKNSGYLIVFPGLAIAITALAINLLGDGLRDALDPKLKQ</sequence>
<dbReference type="AlphaFoldDB" id="M2BU14"/>
<evidence type="ECO:0000256" key="7">
    <source>
        <dbReference type="RuleBase" id="RU363032"/>
    </source>
</evidence>
<feature type="transmembrane region" description="Helical" evidence="7">
    <location>
        <begin position="140"/>
        <end position="164"/>
    </location>
</feature>
<dbReference type="RefSeq" id="WP_010693991.1">
    <property type="nucleotide sequence ID" value="NZ_KB442453.1"/>
</dbReference>
<evidence type="ECO:0000313" key="10">
    <source>
        <dbReference type="Proteomes" id="UP000016183"/>
    </source>
</evidence>
<feature type="transmembrane region" description="Helical" evidence="7">
    <location>
        <begin position="29"/>
        <end position="50"/>
    </location>
</feature>
<keyword evidence="6 7" id="KW-0472">Membrane</keyword>
<comment type="similarity">
    <text evidence="7">Belongs to the binding-protein-dependent transport system permease family.</text>
</comment>
<dbReference type="PANTHER" id="PTHR43386:SF1">
    <property type="entry name" value="D,D-DIPEPTIDE TRANSPORT SYSTEM PERMEASE PROTEIN DDPC-RELATED"/>
    <property type="match status" value="1"/>
</dbReference>
<dbReference type="HOGENOM" id="CLU_028518_1_1_12"/>
<comment type="caution">
    <text evidence="9">The sequence shown here is derived from an EMBL/GenBank/DDBJ whole genome shotgun (WGS) entry which is preliminary data.</text>
</comment>
<dbReference type="Proteomes" id="UP000016183">
    <property type="component" value="Unassembled WGS sequence"/>
</dbReference>
<keyword evidence="2 7" id="KW-0813">Transport</keyword>
<dbReference type="GO" id="GO:0005886">
    <property type="term" value="C:plasma membrane"/>
    <property type="evidence" value="ECO:0007669"/>
    <property type="project" value="UniProtKB-SubCell"/>
</dbReference>
<proteinExistence type="inferred from homology"/>
<dbReference type="SUPFAM" id="SSF161098">
    <property type="entry name" value="MetI-like"/>
    <property type="match status" value="1"/>
</dbReference>
<keyword evidence="3" id="KW-1003">Cell membrane</keyword>
<evidence type="ECO:0000313" key="9">
    <source>
        <dbReference type="EMBL" id="EMB25524.1"/>
    </source>
</evidence>
<comment type="subcellular location">
    <subcellularLocation>
        <location evidence="1 7">Cell membrane</location>
        <topology evidence="1 7">Multi-pass membrane protein</topology>
    </subcellularLocation>
</comment>
<evidence type="ECO:0000256" key="1">
    <source>
        <dbReference type="ARBA" id="ARBA00004651"/>
    </source>
</evidence>
<evidence type="ECO:0000256" key="4">
    <source>
        <dbReference type="ARBA" id="ARBA00022692"/>
    </source>
</evidence>
<feature type="transmembrane region" description="Helical" evidence="7">
    <location>
        <begin position="218"/>
        <end position="239"/>
    </location>
</feature>
<dbReference type="Gene3D" id="1.10.3720.10">
    <property type="entry name" value="MetI-like"/>
    <property type="match status" value="1"/>
</dbReference>
<evidence type="ECO:0000256" key="6">
    <source>
        <dbReference type="ARBA" id="ARBA00023136"/>
    </source>
</evidence>
<evidence type="ECO:0000256" key="5">
    <source>
        <dbReference type="ARBA" id="ARBA00022989"/>
    </source>
</evidence>
<keyword evidence="5 7" id="KW-1133">Transmembrane helix</keyword>
<organism evidence="9 10">
    <name type="scientific">Treponema denticola SP33</name>
    <dbReference type="NCBI Taxonomy" id="999437"/>
    <lineage>
        <taxon>Bacteria</taxon>
        <taxon>Pseudomonadati</taxon>
        <taxon>Spirochaetota</taxon>
        <taxon>Spirochaetia</taxon>
        <taxon>Spirochaetales</taxon>
        <taxon>Treponemataceae</taxon>
        <taxon>Treponema</taxon>
    </lineage>
</organism>
<dbReference type="PANTHER" id="PTHR43386">
    <property type="entry name" value="OLIGOPEPTIDE TRANSPORT SYSTEM PERMEASE PROTEIN APPC"/>
    <property type="match status" value="1"/>
</dbReference>
<feature type="transmembrane region" description="Helical" evidence="7">
    <location>
        <begin position="95"/>
        <end position="120"/>
    </location>
</feature>
<feature type="domain" description="ABC transmembrane type-1" evidence="8">
    <location>
        <begin position="91"/>
        <end position="280"/>
    </location>
</feature>
<feature type="transmembrane region" description="Helical" evidence="7">
    <location>
        <begin position="259"/>
        <end position="280"/>
    </location>
</feature>
<dbReference type="PATRIC" id="fig|999437.3.peg.659"/>
<dbReference type="Pfam" id="PF12911">
    <property type="entry name" value="OppC_N"/>
    <property type="match status" value="1"/>
</dbReference>
<dbReference type="EMBL" id="AGDZ01000018">
    <property type="protein sequence ID" value="EMB25524.1"/>
    <property type="molecule type" value="Genomic_DNA"/>
</dbReference>
<gene>
    <name evidence="9" type="ORF">HMPREF9733_00656</name>
</gene>
<dbReference type="CDD" id="cd06261">
    <property type="entry name" value="TM_PBP2"/>
    <property type="match status" value="1"/>
</dbReference>
<dbReference type="InterPro" id="IPR050366">
    <property type="entry name" value="BP-dependent_transpt_permease"/>
</dbReference>
<evidence type="ECO:0000256" key="3">
    <source>
        <dbReference type="ARBA" id="ARBA00022475"/>
    </source>
</evidence>
<keyword evidence="4 7" id="KW-0812">Transmembrane</keyword>
<dbReference type="InterPro" id="IPR025966">
    <property type="entry name" value="OppC_N"/>
</dbReference>
<name>M2BU14_TREDN</name>
<evidence type="ECO:0000256" key="2">
    <source>
        <dbReference type="ARBA" id="ARBA00022448"/>
    </source>
</evidence>
<reference evidence="9 10" key="1">
    <citation type="submission" date="2012-01" db="EMBL/GenBank/DDBJ databases">
        <title>The Genome Sequence of Treponema denticola SP33.</title>
        <authorList>
            <consortium name="The Broad Institute Genome Sequencing Platform"/>
            <person name="Earl A."/>
            <person name="Ward D."/>
            <person name="Feldgarden M."/>
            <person name="Gevers D."/>
            <person name="Blanton J.M."/>
            <person name="Fenno C.J."/>
            <person name="Baranova O.V."/>
            <person name="Mathney J."/>
            <person name="Dewhirst F.E."/>
            <person name="Izard J."/>
            <person name="Young S.K."/>
            <person name="Zeng Q."/>
            <person name="Gargeya S."/>
            <person name="Fitzgerald M."/>
            <person name="Haas B."/>
            <person name="Abouelleil A."/>
            <person name="Alvarado L."/>
            <person name="Arachchi H.M."/>
            <person name="Berlin A."/>
            <person name="Chapman S.B."/>
            <person name="Gearin G."/>
            <person name="Goldberg J."/>
            <person name="Griggs A."/>
            <person name="Gujja S."/>
            <person name="Hansen M."/>
            <person name="Heiman D."/>
            <person name="Howarth C."/>
            <person name="Larimer J."/>
            <person name="Lui A."/>
            <person name="MacDonald P.J.P."/>
            <person name="McCowen C."/>
            <person name="Montmayeur A."/>
            <person name="Murphy C."/>
            <person name="Neiman D."/>
            <person name="Pearson M."/>
            <person name="Priest M."/>
            <person name="Roberts A."/>
            <person name="Saif S."/>
            <person name="Shea T."/>
            <person name="Sisk P."/>
            <person name="Stolte C."/>
            <person name="Sykes S."/>
            <person name="Wortman J."/>
            <person name="Nusbaum C."/>
            <person name="Birren B."/>
        </authorList>
    </citation>
    <scope>NUCLEOTIDE SEQUENCE [LARGE SCALE GENOMIC DNA]</scope>
    <source>
        <strain evidence="9 10">SP33</strain>
    </source>
</reference>
<accession>M2BU14</accession>
<dbReference type="GO" id="GO:0055085">
    <property type="term" value="P:transmembrane transport"/>
    <property type="evidence" value="ECO:0007669"/>
    <property type="project" value="InterPro"/>
</dbReference>
<dbReference type="OrthoDB" id="9783218at2"/>
<dbReference type="InterPro" id="IPR000515">
    <property type="entry name" value="MetI-like"/>
</dbReference>
<dbReference type="PROSITE" id="PS50928">
    <property type="entry name" value="ABC_TM1"/>
    <property type="match status" value="1"/>
</dbReference>
<dbReference type="InterPro" id="IPR035906">
    <property type="entry name" value="MetI-like_sf"/>
</dbReference>
<evidence type="ECO:0000259" key="8">
    <source>
        <dbReference type="PROSITE" id="PS50928"/>
    </source>
</evidence>
<protein>
    <recommendedName>
        <fullName evidence="8">ABC transmembrane type-1 domain-containing protein</fullName>
    </recommendedName>
</protein>
<dbReference type="Pfam" id="PF00528">
    <property type="entry name" value="BPD_transp_1"/>
    <property type="match status" value="1"/>
</dbReference>